<evidence type="ECO:0000256" key="8">
    <source>
        <dbReference type="SAM" id="Phobius"/>
    </source>
</evidence>
<evidence type="ECO:0000313" key="9">
    <source>
        <dbReference type="EMBL" id="MFC0625777.1"/>
    </source>
</evidence>
<protein>
    <submittedName>
        <fullName evidence="9">Glycosyltransferase 87 family protein</fullName>
    </submittedName>
</protein>
<dbReference type="Proteomes" id="UP001589890">
    <property type="component" value="Unassembled WGS sequence"/>
</dbReference>
<accession>A0ABV6QQ95</accession>
<comment type="similarity">
    <text evidence="7">Belongs to the glycosyltransferase 87 family.</text>
</comment>
<dbReference type="EMBL" id="JBHLTC010000018">
    <property type="protein sequence ID" value="MFC0625777.1"/>
    <property type="molecule type" value="Genomic_DNA"/>
</dbReference>
<keyword evidence="4 8" id="KW-0812">Transmembrane</keyword>
<dbReference type="RefSeq" id="WP_380048532.1">
    <property type="nucleotide sequence ID" value="NZ_JBHLTC010000018.1"/>
</dbReference>
<gene>
    <name evidence="9" type="ORF">ACFFGN_16990</name>
</gene>
<proteinExistence type="inferred from homology"/>
<feature type="transmembrane region" description="Helical" evidence="8">
    <location>
        <begin position="64"/>
        <end position="82"/>
    </location>
</feature>
<dbReference type="InterPro" id="IPR018584">
    <property type="entry name" value="GT87"/>
</dbReference>
<evidence type="ECO:0000256" key="6">
    <source>
        <dbReference type="ARBA" id="ARBA00023136"/>
    </source>
</evidence>
<keyword evidence="5 8" id="KW-1133">Transmembrane helix</keyword>
<reference evidence="9 10" key="1">
    <citation type="submission" date="2024-09" db="EMBL/GenBank/DDBJ databases">
        <authorList>
            <person name="Sun Q."/>
            <person name="Mori K."/>
        </authorList>
    </citation>
    <scope>NUCLEOTIDE SEQUENCE [LARGE SCALE GENOMIC DNA]</scope>
    <source>
        <strain evidence="9 10">CGMCC 1.15906</strain>
    </source>
</reference>
<keyword evidence="10" id="KW-1185">Reference proteome</keyword>
<name>A0ABV6QQ95_9ACTN</name>
<comment type="caution">
    <text evidence="9">The sequence shown here is derived from an EMBL/GenBank/DDBJ whole genome shotgun (WGS) entry which is preliminary data.</text>
</comment>
<keyword evidence="2" id="KW-1003">Cell membrane</keyword>
<dbReference type="Pfam" id="PF09594">
    <property type="entry name" value="GT87"/>
    <property type="match status" value="1"/>
</dbReference>
<evidence type="ECO:0000256" key="4">
    <source>
        <dbReference type="ARBA" id="ARBA00022692"/>
    </source>
</evidence>
<feature type="transmembrane region" description="Helical" evidence="8">
    <location>
        <begin position="277"/>
        <end position="295"/>
    </location>
</feature>
<evidence type="ECO:0000256" key="3">
    <source>
        <dbReference type="ARBA" id="ARBA00022679"/>
    </source>
</evidence>
<comment type="subcellular location">
    <subcellularLocation>
        <location evidence="1">Cell membrane</location>
        <topology evidence="1">Multi-pass membrane protein</topology>
    </subcellularLocation>
</comment>
<feature type="transmembrane region" description="Helical" evidence="8">
    <location>
        <begin position="161"/>
        <end position="183"/>
    </location>
</feature>
<organism evidence="9 10">
    <name type="scientific">Kribbella deserti</name>
    <dbReference type="NCBI Taxonomy" id="1926257"/>
    <lineage>
        <taxon>Bacteria</taxon>
        <taxon>Bacillati</taxon>
        <taxon>Actinomycetota</taxon>
        <taxon>Actinomycetes</taxon>
        <taxon>Propionibacteriales</taxon>
        <taxon>Kribbellaceae</taxon>
        <taxon>Kribbella</taxon>
    </lineage>
</organism>
<evidence type="ECO:0000313" key="10">
    <source>
        <dbReference type="Proteomes" id="UP001589890"/>
    </source>
</evidence>
<evidence type="ECO:0000256" key="1">
    <source>
        <dbReference type="ARBA" id="ARBA00004651"/>
    </source>
</evidence>
<feature type="transmembrane region" description="Helical" evidence="8">
    <location>
        <begin position="345"/>
        <end position="364"/>
    </location>
</feature>
<evidence type="ECO:0000256" key="2">
    <source>
        <dbReference type="ARBA" id="ARBA00022475"/>
    </source>
</evidence>
<evidence type="ECO:0000256" key="7">
    <source>
        <dbReference type="ARBA" id="ARBA00024033"/>
    </source>
</evidence>
<feature type="transmembrane region" description="Helical" evidence="8">
    <location>
        <begin position="315"/>
        <end position="333"/>
    </location>
</feature>
<keyword evidence="3" id="KW-0808">Transferase</keyword>
<feature type="transmembrane region" description="Helical" evidence="8">
    <location>
        <begin position="189"/>
        <end position="208"/>
    </location>
</feature>
<sequence length="400" mass="42735">MTQRRVFWALVVVLALTPILYAATAGSLDLKVYRVGGTVWRDGLSLYSPGFAELVPVLPLPFTYPPFAAILFTGVAVLPFVVAEVLMNAVSVAALAATLTVVTARLYGWNRRSVIIGLGLTTIGMLLEPVRATIGFGQVNLLLMALVTLDCLLPRTRWPRGLLLGLAAASKLTPAVFVLYFLVRRQYRAALVSLGSFAGFTLVGFAMLPGDSMKYWFGVLFDPGRIGGATYSFNQCFQAVLERIAPGHTLLWAGLVVLAFAPAVVAARKARAAGDDVTALIVIAAFGLLASPVSWSHHWVWVAPALIVLAHKRQWFVGGLVLAVFAVGPHKYLPPEGRSWNWAEHLIGSAYVVTAVVALIVLAFHRWAVMTSGPGGGVPGEDLGVAVQRDHAEQVATGGS</sequence>
<evidence type="ECO:0000256" key="5">
    <source>
        <dbReference type="ARBA" id="ARBA00022989"/>
    </source>
</evidence>
<feature type="transmembrane region" description="Helical" evidence="8">
    <location>
        <begin position="245"/>
        <end position="265"/>
    </location>
</feature>
<keyword evidence="6 8" id="KW-0472">Membrane</keyword>